<evidence type="ECO:0000313" key="9">
    <source>
        <dbReference type="EMBL" id="GAF89533.1"/>
    </source>
</evidence>
<dbReference type="SUPFAM" id="SSF56228">
    <property type="entry name" value="Aldehyde ferredoxin oxidoreductase, N-terminal domain"/>
    <property type="match status" value="1"/>
</dbReference>
<dbReference type="InterPro" id="IPR013984">
    <property type="entry name" value="Ald_Fedxn_OxRdtase_dom2"/>
</dbReference>
<dbReference type="InterPro" id="IPR051919">
    <property type="entry name" value="W-dependent_AOR"/>
</dbReference>
<dbReference type="EMBL" id="BARS01011403">
    <property type="protein sequence ID" value="GAF89533.1"/>
    <property type="molecule type" value="Genomic_DNA"/>
</dbReference>
<feature type="non-terminal residue" evidence="9">
    <location>
        <position position="1"/>
    </location>
</feature>
<dbReference type="GO" id="GO:0016625">
    <property type="term" value="F:oxidoreductase activity, acting on the aldehyde or oxo group of donors, iron-sulfur protein as acceptor"/>
    <property type="evidence" value="ECO:0007669"/>
    <property type="project" value="InterPro"/>
</dbReference>
<proteinExistence type="inferred from homology"/>
<evidence type="ECO:0000256" key="6">
    <source>
        <dbReference type="ARBA" id="ARBA00023014"/>
    </source>
</evidence>
<evidence type="ECO:0000256" key="3">
    <source>
        <dbReference type="ARBA" id="ARBA00022485"/>
    </source>
</evidence>
<organism evidence="9">
    <name type="scientific">marine sediment metagenome</name>
    <dbReference type="NCBI Taxonomy" id="412755"/>
    <lineage>
        <taxon>unclassified sequences</taxon>
        <taxon>metagenomes</taxon>
        <taxon>ecological metagenomes</taxon>
    </lineage>
</organism>
<comment type="caution">
    <text evidence="9">The sequence shown here is derived from an EMBL/GenBank/DDBJ whole genome shotgun (WGS) entry which is preliminary data.</text>
</comment>
<evidence type="ECO:0000259" key="7">
    <source>
        <dbReference type="Pfam" id="PF01314"/>
    </source>
</evidence>
<evidence type="ECO:0008006" key="10">
    <source>
        <dbReference type="Google" id="ProtNLM"/>
    </source>
</evidence>
<dbReference type="InterPro" id="IPR036021">
    <property type="entry name" value="Tungsten_al_ferr_oxy-like_C"/>
</dbReference>
<accession>X0T7T6</accession>
<dbReference type="InterPro" id="IPR013983">
    <property type="entry name" value="Ald_Fedxn_OxRdtase_N"/>
</dbReference>
<protein>
    <recommendedName>
        <fullName evidence="10">Aldehyde ferredoxin oxidoreductase N-terminal domain-containing protein</fullName>
    </recommendedName>
</protein>
<keyword evidence="6" id="KW-0411">Iron-sulfur</keyword>
<evidence type="ECO:0000256" key="2">
    <source>
        <dbReference type="ARBA" id="ARBA00011032"/>
    </source>
</evidence>
<dbReference type="InterPro" id="IPR036503">
    <property type="entry name" value="Ald_Fedxn_OxRdtase_N_sf"/>
</dbReference>
<evidence type="ECO:0000256" key="4">
    <source>
        <dbReference type="ARBA" id="ARBA00022723"/>
    </source>
</evidence>
<keyword evidence="3" id="KW-0004">4Fe-4S</keyword>
<keyword evidence="4" id="KW-0479">Metal-binding</keyword>
<evidence type="ECO:0000256" key="5">
    <source>
        <dbReference type="ARBA" id="ARBA00023004"/>
    </source>
</evidence>
<feature type="domain" description="Aldehyde ferredoxin oxidoreductase N-terminal" evidence="8">
    <location>
        <begin position="3"/>
        <end position="57"/>
    </location>
</feature>
<dbReference type="AlphaFoldDB" id="X0T7T6"/>
<gene>
    <name evidence="9" type="ORF">S01H1_20751</name>
</gene>
<dbReference type="Gene3D" id="3.60.9.10">
    <property type="entry name" value="Aldehyde ferredoxin oxidoreductase, N-terminal domain"/>
    <property type="match status" value="1"/>
</dbReference>
<feature type="domain" description="Aldehyde ferredoxin oxidoreductase C-terminal" evidence="7">
    <location>
        <begin position="75"/>
        <end position="269"/>
    </location>
</feature>
<dbReference type="SUPFAM" id="SSF48310">
    <property type="entry name" value="Aldehyde ferredoxin oxidoreductase, C-terminal domains"/>
    <property type="match status" value="1"/>
</dbReference>
<evidence type="ECO:0000259" key="8">
    <source>
        <dbReference type="Pfam" id="PF02730"/>
    </source>
</evidence>
<dbReference type="GO" id="GO:0009055">
    <property type="term" value="F:electron transfer activity"/>
    <property type="evidence" value="ECO:0007669"/>
    <property type="project" value="InterPro"/>
</dbReference>
<dbReference type="GO" id="GO:0046872">
    <property type="term" value="F:metal ion binding"/>
    <property type="evidence" value="ECO:0007669"/>
    <property type="project" value="UniProtKB-KW"/>
</dbReference>
<dbReference type="Gene3D" id="1.10.569.10">
    <property type="entry name" value="Aldehyde Ferredoxin Oxidoreductase Protein, subunit A, domain 2"/>
    <property type="match status" value="1"/>
</dbReference>
<dbReference type="GO" id="GO:0051539">
    <property type="term" value="F:4 iron, 4 sulfur cluster binding"/>
    <property type="evidence" value="ECO:0007669"/>
    <property type="project" value="UniProtKB-KW"/>
</dbReference>
<name>X0T7T6_9ZZZZ</name>
<keyword evidence="5" id="KW-0408">Iron</keyword>
<feature type="non-terminal residue" evidence="9">
    <location>
        <position position="269"/>
    </location>
</feature>
<comment type="cofactor">
    <cofactor evidence="1">
        <name>[4Fe-4S] cluster</name>
        <dbReference type="ChEBI" id="CHEBI:49883"/>
    </cofactor>
</comment>
<dbReference type="PANTHER" id="PTHR30038">
    <property type="entry name" value="ALDEHYDE FERREDOXIN OXIDOREDUCTASE"/>
    <property type="match status" value="1"/>
</dbReference>
<sequence>INDEIGDRLVRVACIGLAGENMLRFGSVLCDHGRVAGRTGMGAVMGSKQLKAIAVRGKKPVPVAQPEKFSLTRRQVNINLKDDNFSRTLREIGTAGIADYLNYLGCMPSHYFTRGFFEGTERISGTTVAETILSGVSTCHGCVIACGRVVRLDDGVERVGPEYETTVGFGSNLGIDDVSAITKLNELCNRYGVDTISLSNVIGLAFLLYQEGVINLSSSGGEQLIWGDSEVVERLVHSTVKREGFGDLLARGSKALAEHFKLGDMAAQV</sequence>
<evidence type="ECO:0000256" key="1">
    <source>
        <dbReference type="ARBA" id="ARBA00001966"/>
    </source>
</evidence>
<comment type="similarity">
    <text evidence="2">Belongs to the AOR/FOR family.</text>
</comment>
<dbReference type="Pfam" id="PF02730">
    <property type="entry name" value="AFOR_N"/>
    <property type="match status" value="1"/>
</dbReference>
<reference evidence="9" key="1">
    <citation type="journal article" date="2014" name="Front. Microbiol.">
        <title>High frequency of phylogenetically diverse reductive dehalogenase-homologous genes in deep subseafloor sedimentary metagenomes.</title>
        <authorList>
            <person name="Kawai M."/>
            <person name="Futagami T."/>
            <person name="Toyoda A."/>
            <person name="Takaki Y."/>
            <person name="Nishi S."/>
            <person name="Hori S."/>
            <person name="Arai W."/>
            <person name="Tsubouchi T."/>
            <person name="Morono Y."/>
            <person name="Uchiyama I."/>
            <person name="Ito T."/>
            <person name="Fujiyama A."/>
            <person name="Inagaki F."/>
            <person name="Takami H."/>
        </authorList>
    </citation>
    <scope>NUCLEOTIDE SEQUENCE</scope>
    <source>
        <strain evidence="9">Expedition CK06-06</strain>
    </source>
</reference>
<dbReference type="Pfam" id="PF01314">
    <property type="entry name" value="AFOR_C"/>
    <property type="match status" value="1"/>
</dbReference>
<dbReference type="PANTHER" id="PTHR30038:SF0">
    <property type="entry name" value="TUNGSTEN-CONTAINING ALDEHYDE FERREDOXIN OXIDOREDUCTASE"/>
    <property type="match status" value="1"/>
</dbReference>
<dbReference type="InterPro" id="IPR001203">
    <property type="entry name" value="OxRdtase_Ald_Fedxn_C"/>
</dbReference>